<dbReference type="GO" id="GO:0015562">
    <property type="term" value="F:efflux transmembrane transporter activity"/>
    <property type="evidence" value="ECO:0007669"/>
    <property type="project" value="TreeGrafter"/>
</dbReference>
<proteinExistence type="predicted"/>
<reference evidence="2" key="1">
    <citation type="submission" date="2018-06" db="EMBL/GenBank/DDBJ databases">
        <authorList>
            <person name="Zhirakovskaya E."/>
        </authorList>
    </citation>
    <scope>NUCLEOTIDE SEQUENCE</scope>
</reference>
<dbReference type="Gene3D" id="1.10.287.470">
    <property type="entry name" value="Helix hairpin bin"/>
    <property type="match status" value="1"/>
</dbReference>
<protein>
    <submittedName>
        <fullName evidence="2">Uncharacterized protein</fullName>
    </submittedName>
</protein>
<accession>A0A3B0V7T1</accession>
<feature type="non-terminal residue" evidence="2">
    <location>
        <position position="183"/>
    </location>
</feature>
<keyword evidence="1" id="KW-0472">Membrane</keyword>
<evidence type="ECO:0000313" key="2">
    <source>
        <dbReference type="EMBL" id="VAW34802.1"/>
    </source>
</evidence>
<dbReference type="PANTHER" id="PTHR30469">
    <property type="entry name" value="MULTIDRUG RESISTANCE PROTEIN MDTA"/>
    <property type="match status" value="1"/>
</dbReference>
<dbReference type="EMBL" id="UOEX01000103">
    <property type="protein sequence ID" value="VAW34802.1"/>
    <property type="molecule type" value="Genomic_DNA"/>
</dbReference>
<dbReference type="AlphaFoldDB" id="A0A3B0V7T1"/>
<dbReference type="Gene3D" id="2.40.50.100">
    <property type="match status" value="1"/>
</dbReference>
<feature type="transmembrane region" description="Helical" evidence="1">
    <location>
        <begin position="6"/>
        <end position="28"/>
    </location>
</feature>
<evidence type="ECO:0000256" key="1">
    <source>
        <dbReference type="SAM" id="Phobius"/>
    </source>
</evidence>
<gene>
    <name evidence="2" type="ORF">MNBD_DELTA03-1309</name>
</gene>
<name>A0A3B0V7T1_9ZZZZ</name>
<sequence length="183" mass="20045">MSKTARIVRFVIFCLIAVTLTIGGVLIVRHKKKELAAIPPPVRPLMAVYTAPVQSGSLADTRKYLGILRAGVSGQVSSQLTARIISVPVREGDVVKKGRLVAVLDSRIQRDKVKSLRAQVDAARTALVTYQGIYRRDLVLYQNKGLSKESLDRSDMVKAAAESRLKALQSSLRNAGVELSYTR</sequence>
<organism evidence="2">
    <name type="scientific">hydrothermal vent metagenome</name>
    <dbReference type="NCBI Taxonomy" id="652676"/>
    <lineage>
        <taxon>unclassified sequences</taxon>
        <taxon>metagenomes</taxon>
        <taxon>ecological metagenomes</taxon>
    </lineage>
</organism>
<dbReference type="PANTHER" id="PTHR30469:SF15">
    <property type="entry name" value="HLYD FAMILY OF SECRETION PROTEINS"/>
    <property type="match status" value="1"/>
</dbReference>
<dbReference type="SUPFAM" id="SSF111369">
    <property type="entry name" value="HlyD-like secretion proteins"/>
    <property type="match status" value="1"/>
</dbReference>
<keyword evidence="1" id="KW-0812">Transmembrane</keyword>
<keyword evidence="1" id="KW-1133">Transmembrane helix</keyword>
<dbReference type="GO" id="GO:1990281">
    <property type="term" value="C:efflux pump complex"/>
    <property type="evidence" value="ECO:0007669"/>
    <property type="project" value="TreeGrafter"/>
</dbReference>